<protein>
    <submittedName>
        <fullName evidence="2">Uncharacterized protein</fullName>
    </submittedName>
</protein>
<organism evidence="2 3">
    <name type="scientific">Halorarum salinum</name>
    <dbReference type="NCBI Taxonomy" id="2743089"/>
    <lineage>
        <taxon>Archaea</taxon>
        <taxon>Methanobacteriati</taxon>
        <taxon>Methanobacteriota</taxon>
        <taxon>Stenosarchaea group</taxon>
        <taxon>Halobacteria</taxon>
        <taxon>Halobacteriales</taxon>
        <taxon>Haloferacaceae</taxon>
        <taxon>Halorarum</taxon>
    </lineage>
</organism>
<feature type="region of interest" description="Disordered" evidence="1">
    <location>
        <begin position="115"/>
        <end position="141"/>
    </location>
</feature>
<evidence type="ECO:0000313" key="2">
    <source>
        <dbReference type="EMBL" id="QLG63060.1"/>
    </source>
</evidence>
<gene>
    <name evidence="2" type="ORF">HUG12_15500</name>
</gene>
<dbReference type="AlphaFoldDB" id="A0A7D5QD69"/>
<accession>A0A7D5QD69</accession>
<feature type="compositionally biased region" description="Basic and acidic residues" evidence="1">
    <location>
        <begin position="117"/>
        <end position="141"/>
    </location>
</feature>
<sequence>MADRADYEGDIPQRRFQNGWKKFHAERDCGAQTVWYIENAWMHADPWTLYCCRCTSAVHEDEVLFVNDSWFNEFNEEHGYRGSFEDFTLSEDRVLELGPDPDGEGLIEGIADQQEECNDRRDEHRERLKEAGVPHLQEEGD</sequence>
<keyword evidence="3" id="KW-1185">Reference proteome</keyword>
<evidence type="ECO:0000313" key="3">
    <source>
        <dbReference type="Proteomes" id="UP000509626"/>
    </source>
</evidence>
<name>A0A7D5QD69_9EURY</name>
<dbReference type="EMBL" id="CP058579">
    <property type="protein sequence ID" value="QLG63060.1"/>
    <property type="molecule type" value="Genomic_DNA"/>
</dbReference>
<dbReference type="GeneID" id="56038893"/>
<dbReference type="RefSeq" id="WP_179269645.1">
    <property type="nucleotide sequence ID" value="NZ_CP058579.1"/>
</dbReference>
<dbReference type="Proteomes" id="UP000509626">
    <property type="component" value="Chromosome"/>
</dbReference>
<evidence type="ECO:0000256" key="1">
    <source>
        <dbReference type="SAM" id="MobiDB-lite"/>
    </source>
</evidence>
<dbReference type="OrthoDB" id="385588at2157"/>
<proteinExistence type="predicted"/>
<reference evidence="2 3" key="1">
    <citation type="submission" date="2020-06" db="EMBL/GenBank/DDBJ databases">
        <title>NJ-3-1, isolated from saline soil.</title>
        <authorList>
            <person name="Cui H.L."/>
            <person name="Shi X."/>
        </authorList>
    </citation>
    <scope>NUCLEOTIDE SEQUENCE [LARGE SCALE GENOMIC DNA]</scope>
    <source>
        <strain evidence="2 3">NJ-3-1</strain>
    </source>
</reference>
<dbReference type="KEGG" id="halu:HUG12_15500"/>